<sequence>MNLDVTTQPVIDPLIWHTFPDEKDGIMSDEIWKCGPLVCTLLKNPACRNGEQLVAIPYAMVVKRDGAAILAVSLEQEDLRALSYTMGISLRELQEDYQTKGNFSELRGFVYSDVTREDLGVYDGDMDLQSIRIFFLETVCDTFDILSEPVQVTM</sequence>
<comment type="caution">
    <text evidence="1">The sequence shown here is derived from an EMBL/GenBank/DDBJ whole genome shotgun (WGS) entry which is preliminary data.</text>
</comment>
<evidence type="ECO:0000313" key="2">
    <source>
        <dbReference type="Proteomes" id="UP000264002"/>
    </source>
</evidence>
<dbReference type="EMBL" id="QUWK01000003">
    <property type="protein sequence ID" value="RFU95550.1"/>
    <property type="molecule type" value="Genomic_DNA"/>
</dbReference>
<dbReference type="AlphaFoldDB" id="A0A372MK53"/>
<name>A0A372MK53_9SPIR</name>
<reference evidence="1 2" key="2">
    <citation type="submission" date="2018-09" db="EMBL/GenBank/DDBJ databases">
        <title>Genome of Sphaerochaeta halotolerans strain 4-11.</title>
        <authorList>
            <person name="Nazina T.N."/>
            <person name="Sokolova D.S."/>
        </authorList>
    </citation>
    <scope>NUCLEOTIDE SEQUENCE [LARGE SCALE GENOMIC DNA]</scope>
    <source>
        <strain evidence="1 2">4-11</strain>
    </source>
</reference>
<dbReference type="OrthoDB" id="370234at2"/>
<dbReference type="Proteomes" id="UP000264002">
    <property type="component" value="Unassembled WGS sequence"/>
</dbReference>
<proteinExistence type="predicted"/>
<keyword evidence="2" id="KW-1185">Reference proteome</keyword>
<accession>A0A372MK53</accession>
<gene>
    <name evidence="1" type="ORF">DYP60_03495</name>
</gene>
<organism evidence="1 2">
    <name type="scientific">Sphaerochaeta halotolerans</name>
    <dbReference type="NCBI Taxonomy" id="2293840"/>
    <lineage>
        <taxon>Bacteria</taxon>
        <taxon>Pseudomonadati</taxon>
        <taxon>Spirochaetota</taxon>
        <taxon>Spirochaetia</taxon>
        <taxon>Spirochaetales</taxon>
        <taxon>Sphaerochaetaceae</taxon>
        <taxon>Sphaerochaeta</taxon>
    </lineage>
</organism>
<protein>
    <submittedName>
        <fullName evidence="1">Uncharacterized protein</fullName>
    </submittedName>
</protein>
<reference evidence="2" key="1">
    <citation type="submission" date="2018-08" db="EMBL/GenBank/DDBJ databases">
        <authorList>
            <person name="Grouzdev D.S."/>
            <person name="Krutkina M.S."/>
        </authorList>
    </citation>
    <scope>NUCLEOTIDE SEQUENCE [LARGE SCALE GENOMIC DNA]</scope>
    <source>
        <strain evidence="2">4-11</strain>
    </source>
</reference>
<evidence type="ECO:0000313" key="1">
    <source>
        <dbReference type="EMBL" id="RFU95550.1"/>
    </source>
</evidence>
<dbReference type="RefSeq" id="WP_117329498.1">
    <property type="nucleotide sequence ID" value="NZ_QUWK01000003.1"/>
</dbReference>